<sequence length="131" mass="15716">MNEIQNRSLNNEGRTKKLHDFHTQKLKSLEAQISDFMKKQENQVQLLKSKEKSQEAAKCLQQEMQFTKAQKLRKDGWRNEYEKLKLQALNQRQKLVLQRKTNEAAMATERLKELLESEKVFYARSRCFKRK</sequence>
<dbReference type="GO" id="GO:0003777">
    <property type="term" value="F:microtubule motor activity"/>
    <property type="evidence" value="ECO:0007669"/>
    <property type="project" value="InterPro"/>
</dbReference>
<keyword evidence="3" id="KW-0547">Nucleotide-binding</keyword>
<dbReference type="GO" id="GO:0005524">
    <property type="term" value="F:ATP binding"/>
    <property type="evidence" value="ECO:0007669"/>
    <property type="project" value="UniProtKB-KW"/>
</dbReference>
<feature type="compositionally biased region" description="Polar residues" evidence="7">
    <location>
        <begin position="1"/>
        <end position="12"/>
    </location>
</feature>
<dbReference type="GO" id="GO:0007052">
    <property type="term" value="P:mitotic spindle organization"/>
    <property type="evidence" value="ECO:0007669"/>
    <property type="project" value="TreeGrafter"/>
</dbReference>
<dbReference type="InterPro" id="IPR027640">
    <property type="entry name" value="Kinesin-like_fam"/>
</dbReference>
<accession>A0A7N0TQ92</accession>
<keyword evidence="9" id="KW-1185">Reference proteome</keyword>
<keyword evidence="2" id="KW-0963">Cytoplasm</keyword>
<dbReference type="GO" id="GO:0051231">
    <property type="term" value="P:spindle elongation"/>
    <property type="evidence" value="ECO:0007669"/>
    <property type="project" value="TreeGrafter"/>
</dbReference>
<dbReference type="AlphaFoldDB" id="A0A7N0TQ92"/>
<evidence type="ECO:0000256" key="6">
    <source>
        <dbReference type="SAM" id="Coils"/>
    </source>
</evidence>
<evidence type="ECO:0000313" key="9">
    <source>
        <dbReference type="Proteomes" id="UP000594263"/>
    </source>
</evidence>
<dbReference type="Gramene" id="Kaladp0042s0083.1.v1.1">
    <property type="protein sequence ID" value="Kaladp0042s0083.1.v1.1"/>
    <property type="gene ID" value="Kaladp0042s0083.v1.1"/>
</dbReference>
<dbReference type="PANTHER" id="PTHR47969">
    <property type="entry name" value="CHROMOSOME-ASSOCIATED KINESIN KIF4A-RELATED"/>
    <property type="match status" value="1"/>
</dbReference>
<name>A0A7N0TQ92_KALFE</name>
<organism evidence="8 9">
    <name type="scientific">Kalanchoe fedtschenkoi</name>
    <name type="common">Lavender scallops</name>
    <name type="synonym">South American air plant</name>
    <dbReference type="NCBI Taxonomy" id="63787"/>
    <lineage>
        <taxon>Eukaryota</taxon>
        <taxon>Viridiplantae</taxon>
        <taxon>Streptophyta</taxon>
        <taxon>Embryophyta</taxon>
        <taxon>Tracheophyta</taxon>
        <taxon>Spermatophyta</taxon>
        <taxon>Magnoliopsida</taxon>
        <taxon>eudicotyledons</taxon>
        <taxon>Gunneridae</taxon>
        <taxon>Pentapetalae</taxon>
        <taxon>Saxifragales</taxon>
        <taxon>Crassulaceae</taxon>
        <taxon>Kalanchoe</taxon>
    </lineage>
</organism>
<dbReference type="GO" id="GO:0007018">
    <property type="term" value="P:microtubule-based movement"/>
    <property type="evidence" value="ECO:0007669"/>
    <property type="project" value="InterPro"/>
</dbReference>
<evidence type="ECO:0000256" key="4">
    <source>
        <dbReference type="ARBA" id="ARBA00022840"/>
    </source>
</evidence>
<keyword evidence="4" id="KW-0067">ATP-binding</keyword>
<evidence type="ECO:0000256" key="7">
    <source>
        <dbReference type="SAM" id="MobiDB-lite"/>
    </source>
</evidence>
<evidence type="ECO:0000256" key="1">
    <source>
        <dbReference type="ARBA" id="ARBA00004496"/>
    </source>
</evidence>
<dbReference type="Proteomes" id="UP000594263">
    <property type="component" value="Unplaced"/>
</dbReference>
<feature type="coiled-coil region" evidence="6">
    <location>
        <begin position="37"/>
        <end position="117"/>
    </location>
</feature>
<feature type="region of interest" description="Disordered" evidence="7">
    <location>
        <begin position="1"/>
        <end position="21"/>
    </location>
</feature>
<dbReference type="GO" id="GO:0005875">
    <property type="term" value="C:microtubule associated complex"/>
    <property type="evidence" value="ECO:0007669"/>
    <property type="project" value="TreeGrafter"/>
</dbReference>
<evidence type="ECO:0000256" key="3">
    <source>
        <dbReference type="ARBA" id="ARBA00022741"/>
    </source>
</evidence>
<reference evidence="8" key="1">
    <citation type="submission" date="2021-01" db="UniProtKB">
        <authorList>
            <consortium name="EnsemblPlants"/>
        </authorList>
    </citation>
    <scope>IDENTIFICATION</scope>
</reference>
<evidence type="ECO:0000313" key="8">
    <source>
        <dbReference type="EnsemblPlants" id="Kaladp0042s0083.1.v1.1"/>
    </source>
</evidence>
<protein>
    <submittedName>
        <fullName evidence="8">Uncharacterized protein</fullName>
    </submittedName>
</protein>
<proteinExistence type="predicted"/>
<keyword evidence="5 6" id="KW-0175">Coiled coil</keyword>
<dbReference type="PANTHER" id="PTHR47969:SF15">
    <property type="entry name" value="CHROMOSOME-ASSOCIATED KINESIN KIF4A-RELATED"/>
    <property type="match status" value="1"/>
</dbReference>
<evidence type="ECO:0000256" key="2">
    <source>
        <dbReference type="ARBA" id="ARBA00022490"/>
    </source>
</evidence>
<dbReference type="EnsemblPlants" id="Kaladp0042s0083.1.v1.1">
    <property type="protein sequence ID" value="Kaladp0042s0083.1.v1.1"/>
    <property type="gene ID" value="Kaladp0042s0083.v1.1"/>
</dbReference>
<dbReference type="Pfam" id="PF25764">
    <property type="entry name" value="KIF21A_4th"/>
    <property type="match status" value="1"/>
</dbReference>
<comment type="subcellular location">
    <subcellularLocation>
        <location evidence="1">Cytoplasm</location>
    </subcellularLocation>
</comment>
<dbReference type="GO" id="GO:0005737">
    <property type="term" value="C:cytoplasm"/>
    <property type="evidence" value="ECO:0007669"/>
    <property type="project" value="UniProtKB-SubCell"/>
</dbReference>
<evidence type="ECO:0000256" key="5">
    <source>
        <dbReference type="ARBA" id="ARBA00023054"/>
    </source>
</evidence>